<dbReference type="OrthoDB" id="341898at2759"/>
<organism evidence="3 4">
    <name type="scientific">Elaphomyces granulatus</name>
    <dbReference type="NCBI Taxonomy" id="519963"/>
    <lineage>
        <taxon>Eukaryota</taxon>
        <taxon>Fungi</taxon>
        <taxon>Dikarya</taxon>
        <taxon>Ascomycota</taxon>
        <taxon>Pezizomycotina</taxon>
        <taxon>Eurotiomycetes</taxon>
        <taxon>Eurotiomycetidae</taxon>
        <taxon>Eurotiales</taxon>
        <taxon>Elaphomycetaceae</taxon>
        <taxon>Elaphomyces</taxon>
    </lineage>
</organism>
<keyword evidence="4" id="KW-1185">Reference proteome</keyword>
<feature type="compositionally biased region" description="Acidic residues" evidence="2">
    <location>
        <begin position="356"/>
        <end position="366"/>
    </location>
</feature>
<dbReference type="GO" id="GO:0005737">
    <property type="term" value="C:cytoplasm"/>
    <property type="evidence" value="ECO:0007669"/>
    <property type="project" value="TreeGrafter"/>
</dbReference>
<sequence>MSLNEELLQATAKDGSIDCEKWPETLEPLLKRLDHIVYNEFPIPKVPPELAPSFASQPPFPSAYLFQDLSSFPSSNKENAPPSDLQTPPHPLDPSSMSNDRIPDSQSSQTGPAEDSLPPQLLSLLVSIKSTLKYYFASKPPHTIQRLAELILHPTRQYRTLPAYLRAIDRVVSVSSTADIFPLPQTGIYGDSNIPNRTVNGSFMTVDNSLGSDESLGGALLTPIPWLNSAASERSSSDLLDEVSLPRRESGSVVQTNLRVQEQVVNTHTTPQQQRMIVIPVDEPGPTNSSSSESSVEIPHARGPPVLGVADMGLQNGRGIELSLADSNVVEESQEAVSSDHLAEASNWKNGTSEGTDQDGDIALDDAAEREVGKEARTDAANEMEQKDSSLSGTASGP</sequence>
<dbReference type="AlphaFoldDB" id="A0A232M6Q8"/>
<dbReference type="Pfam" id="PF09184">
    <property type="entry name" value="PPP4R2"/>
    <property type="match status" value="1"/>
</dbReference>
<dbReference type="Proteomes" id="UP000243515">
    <property type="component" value="Unassembled WGS sequence"/>
</dbReference>
<dbReference type="GO" id="GO:0030289">
    <property type="term" value="C:protein phosphatase 4 complex"/>
    <property type="evidence" value="ECO:0007669"/>
    <property type="project" value="InterPro"/>
</dbReference>
<comment type="caution">
    <text evidence="3">The sequence shown here is derived from an EMBL/GenBank/DDBJ whole genome shotgun (WGS) entry which is preliminary data.</text>
</comment>
<name>A0A232M6Q8_9EURO</name>
<evidence type="ECO:0000256" key="1">
    <source>
        <dbReference type="ARBA" id="ARBA00009207"/>
    </source>
</evidence>
<dbReference type="PANTHER" id="PTHR16487:SF0">
    <property type="entry name" value="PROTEIN PHOSPHATASE 4 REGULATORY SUBUNIT 2-RELATED"/>
    <property type="match status" value="1"/>
</dbReference>
<dbReference type="EMBL" id="NPHW01002288">
    <property type="protein sequence ID" value="OXV11797.1"/>
    <property type="molecule type" value="Genomic_DNA"/>
</dbReference>
<proteinExistence type="inferred from homology"/>
<evidence type="ECO:0000256" key="2">
    <source>
        <dbReference type="SAM" id="MobiDB-lite"/>
    </source>
</evidence>
<evidence type="ECO:0000313" key="4">
    <source>
        <dbReference type="Proteomes" id="UP000243515"/>
    </source>
</evidence>
<feature type="compositionally biased region" description="Polar residues" evidence="2">
    <location>
        <begin position="95"/>
        <end position="111"/>
    </location>
</feature>
<dbReference type="InterPro" id="IPR015267">
    <property type="entry name" value="PPP4R2"/>
</dbReference>
<reference evidence="3 4" key="1">
    <citation type="journal article" date="2015" name="Environ. Microbiol.">
        <title>Metagenome sequence of Elaphomyces granulatus from sporocarp tissue reveals Ascomycota ectomycorrhizal fingerprints of genome expansion and a Proteobacteria-rich microbiome.</title>
        <authorList>
            <person name="Quandt C.A."/>
            <person name="Kohler A."/>
            <person name="Hesse C.N."/>
            <person name="Sharpton T.J."/>
            <person name="Martin F."/>
            <person name="Spatafora J.W."/>
        </authorList>
    </citation>
    <scope>NUCLEOTIDE SEQUENCE [LARGE SCALE GENOMIC DNA]</scope>
    <source>
        <strain evidence="3 4">OSC145934</strain>
    </source>
</reference>
<evidence type="ECO:0008006" key="5">
    <source>
        <dbReference type="Google" id="ProtNLM"/>
    </source>
</evidence>
<feature type="compositionally biased region" description="Basic and acidic residues" evidence="2">
    <location>
        <begin position="367"/>
        <end position="388"/>
    </location>
</feature>
<feature type="region of interest" description="Disordered" evidence="2">
    <location>
        <begin position="279"/>
        <end position="299"/>
    </location>
</feature>
<feature type="region of interest" description="Disordered" evidence="2">
    <location>
        <begin position="331"/>
        <end position="398"/>
    </location>
</feature>
<gene>
    <name evidence="3" type="ORF">Egran_00440</name>
</gene>
<evidence type="ECO:0000313" key="3">
    <source>
        <dbReference type="EMBL" id="OXV11797.1"/>
    </source>
</evidence>
<comment type="similarity">
    <text evidence="1">Belongs to the PPP4R2 family.</text>
</comment>
<protein>
    <recommendedName>
        <fullName evidence="5">Protein phosphatase 4 core regulatory subunit R2</fullName>
    </recommendedName>
</protein>
<feature type="compositionally biased region" description="Polar residues" evidence="2">
    <location>
        <begin position="389"/>
        <end position="398"/>
    </location>
</feature>
<feature type="region of interest" description="Disordered" evidence="2">
    <location>
        <begin position="71"/>
        <end position="116"/>
    </location>
</feature>
<dbReference type="PANTHER" id="PTHR16487">
    <property type="entry name" value="PPP4R2-RELATED PROTEIN"/>
    <property type="match status" value="1"/>
</dbReference>
<dbReference type="GO" id="GO:0019888">
    <property type="term" value="F:protein phosphatase regulator activity"/>
    <property type="evidence" value="ECO:0007669"/>
    <property type="project" value="InterPro"/>
</dbReference>
<dbReference type="GO" id="GO:0005634">
    <property type="term" value="C:nucleus"/>
    <property type="evidence" value="ECO:0007669"/>
    <property type="project" value="TreeGrafter"/>
</dbReference>
<accession>A0A232M6Q8</accession>